<dbReference type="AlphaFoldDB" id="A0AAV8X2Y6"/>
<protein>
    <recommendedName>
        <fullName evidence="7">C2H2-type domain-containing protein</fullName>
    </recommendedName>
</protein>
<keyword evidence="4" id="KW-0862">Zinc</keyword>
<dbReference type="PANTHER" id="PTHR24409:SF438">
    <property type="entry name" value="PLAG1 LIKE ZINC FINGER 2"/>
    <property type="match status" value="1"/>
</dbReference>
<dbReference type="PROSITE" id="PS50157">
    <property type="entry name" value="ZINC_FINGER_C2H2_2"/>
    <property type="match status" value="1"/>
</dbReference>
<keyword evidence="9" id="KW-1185">Reference proteome</keyword>
<feature type="compositionally biased region" description="Low complexity" evidence="6">
    <location>
        <begin position="509"/>
        <end position="519"/>
    </location>
</feature>
<evidence type="ECO:0000259" key="7">
    <source>
        <dbReference type="PROSITE" id="PS50157"/>
    </source>
</evidence>
<dbReference type="FunFam" id="3.30.160.60:FF:000446">
    <property type="entry name" value="Zinc finger protein"/>
    <property type="match status" value="1"/>
</dbReference>
<dbReference type="Proteomes" id="UP001162156">
    <property type="component" value="Unassembled WGS sequence"/>
</dbReference>
<feature type="region of interest" description="Disordered" evidence="6">
    <location>
        <begin position="476"/>
        <end position="527"/>
    </location>
</feature>
<feature type="compositionally biased region" description="Basic and acidic residues" evidence="6">
    <location>
        <begin position="489"/>
        <end position="508"/>
    </location>
</feature>
<sequence>MEKDNKSDVGSSNLIESNNINFGSEDKLEESFEENIPEETNTEMEMPEAEPIETRKVPKLSLKLPKPGSYQEPEIDAEYSDDSEKLTMEVDQIESENENDTEICNTPNPKCESENEDPIENIEQVNTDPQLQIAGTDIAVIELQLEQPLDKFDPRLLLQKCLKATIPTCIYCNHARKIAVNGKQLGLHCIAEHRFSAVVNSITAEELIPESFVNRIKESLDELESVFFNLETSFSDEAMTFSHLFECFQCRFSTTVHKELYLHNRKFHSKSLLLCIMCKSNFYSYSELICHLCPGLYVLDYDLQFRCCMCVNDDLPSSFRLMVHLRKRHNVCDVCLEMCHTQYRLSNHVWKHKLHHFCYRCGIAYRNKPDITRHLFWKHGTESVMCKKCLQKKWPHVYHFCVPPTNFTCDECNLTYTRAVSLKVHKRIHTDEKKHTCTFEGCTEKFISKKLMLKHELRHREPLEEVKTEEEVEKINEEVKEEEVEEDKAEVVQEEEKLEDKPKPKIDVLDLPELNLSESDSSDSEIETAIDRTVEAKADCMPGKK</sequence>
<dbReference type="SMART" id="SM00355">
    <property type="entry name" value="ZnF_C2H2"/>
    <property type="match status" value="7"/>
</dbReference>
<dbReference type="SUPFAM" id="SSF57667">
    <property type="entry name" value="beta-beta-alpha zinc fingers"/>
    <property type="match status" value="1"/>
</dbReference>
<dbReference type="InterPro" id="IPR013087">
    <property type="entry name" value="Znf_C2H2_type"/>
</dbReference>
<dbReference type="PROSITE" id="PS00028">
    <property type="entry name" value="ZINC_FINGER_C2H2_1"/>
    <property type="match status" value="3"/>
</dbReference>
<evidence type="ECO:0000313" key="8">
    <source>
        <dbReference type="EMBL" id="KAJ8932742.1"/>
    </source>
</evidence>
<keyword evidence="1" id="KW-0479">Metal-binding</keyword>
<reference evidence="8" key="1">
    <citation type="journal article" date="2023" name="Insect Mol. Biol.">
        <title>Genome sequencing provides insights into the evolution of gene families encoding plant cell wall-degrading enzymes in longhorned beetles.</title>
        <authorList>
            <person name="Shin N.R."/>
            <person name="Okamura Y."/>
            <person name="Kirsch R."/>
            <person name="Pauchet Y."/>
        </authorList>
    </citation>
    <scope>NUCLEOTIDE SEQUENCE</scope>
    <source>
        <strain evidence="8">RBIC_L_NR</strain>
    </source>
</reference>
<feature type="region of interest" description="Disordered" evidence="6">
    <location>
        <begin position="94"/>
        <end position="115"/>
    </location>
</feature>
<evidence type="ECO:0000256" key="3">
    <source>
        <dbReference type="ARBA" id="ARBA00022771"/>
    </source>
</evidence>
<evidence type="ECO:0000256" key="2">
    <source>
        <dbReference type="ARBA" id="ARBA00022737"/>
    </source>
</evidence>
<comment type="caution">
    <text evidence="8">The sequence shown here is derived from an EMBL/GenBank/DDBJ whole genome shotgun (WGS) entry which is preliminary data.</text>
</comment>
<feature type="compositionally biased region" description="Polar residues" evidence="6">
    <location>
        <begin position="8"/>
        <end position="22"/>
    </location>
</feature>
<dbReference type="EMBL" id="JANEYF010003969">
    <property type="protein sequence ID" value="KAJ8932742.1"/>
    <property type="molecule type" value="Genomic_DNA"/>
</dbReference>
<keyword evidence="3 5" id="KW-0863">Zinc-finger</keyword>
<dbReference type="Gene3D" id="3.30.160.60">
    <property type="entry name" value="Classic Zinc Finger"/>
    <property type="match status" value="2"/>
</dbReference>
<gene>
    <name evidence="8" type="ORF">NQ314_014439</name>
</gene>
<dbReference type="GO" id="GO:0000981">
    <property type="term" value="F:DNA-binding transcription factor activity, RNA polymerase II-specific"/>
    <property type="evidence" value="ECO:0007669"/>
    <property type="project" value="TreeGrafter"/>
</dbReference>
<proteinExistence type="predicted"/>
<dbReference type="PANTHER" id="PTHR24409">
    <property type="entry name" value="ZINC FINGER PROTEIN 142"/>
    <property type="match status" value="1"/>
</dbReference>
<evidence type="ECO:0000256" key="5">
    <source>
        <dbReference type="PROSITE-ProRule" id="PRU00042"/>
    </source>
</evidence>
<feature type="region of interest" description="Disordered" evidence="6">
    <location>
        <begin position="1"/>
        <end position="82"/>
    </location>
</feature>
<feature type="compositionally biased region" description="Acidic residues" evidence="6">
    <location>
        <begin position="31"/>
        <end position="51"/>
    </location>
</feature>
<evidence type="ECO:0000256" key="1">
    <source>
        <dbReference type="ARBA" id="ARBA00022723"/>
    </source>
</evidence>
<feature type="domain" description="C2H2-type" evidence="7">
    <location>
        <begin position="407"/>
        <end position="434"/>
    </location>
</feature>
<dbReference type="GO" id="GO:0005634">
    <property type="term" value="C:nucleus"/>
    <property type="evidence" value="ECO:0007669"/>
    <property type="project" value="TreeGrafter"/>
</dbReference>
<dbReference type="GO" id="GO:0000977">
    <property type="term" value="F:RNA polymerase II transcription regulatory region sequence-specific DNA binding"/>
    <property type="evidence" value="ECO:0007669"/>
    <property type="project" value="TreeGrafter"/>
</dbReference>
<evidence type="ECO:0000313" key="9">
    <source>
        <dbReference type="Proteomes" id="UP001162156"/>
    </source>
</evidence>
<dbReference type="GO" id="GO:0008270">
    <property type="term" value="F:zinc ion binding"/>
    <property type="evidence" value="ECO:0007669"/>
    <property type="project" value="UniProtKB-KW"/>
</dbReference>
<evidence type="ECO:0000256" key="6">
    <source>
        <dbReference type="SAM" id="MobiDB-lite"/>
    </source>
</evidence>
<feature type="compositionally biased region" description="Acidic residues" evidence="6">
    <location>
        <begin position="479"/>
        <end position="488"/>
    </location>
</feature>
<evidence type="ECO:0000256" key="4">
    <source>
        <dbReference type="ARBA" id="ARBA00022833"/>
    </source>
</evidence>
<dbReference type="InterPro" id="IPR036236">
    <property type="entry name" value="Znf_C2H2_sf"/>
</dbReference>
<accession>A0AAV8X2Y6</accession>
<name>A0AAV8X2Y6_9CUCU</name>
<organism evidence="8 9">
    <name type="scientific">Rhamnusium bicolor</name>
    <dbReference type="NCBI Taxonomy" id="1586634"/>
    <lineage>
        <taxon>Eukaryota</taxon>
        <taxon>Metazoa</taxon>
        <taxon>Ecdysozoa</taxon>
        <taxon>Arthropoda</taxon>
        <taxon>Hexapoda</taxon>
        <taxon>Insecta</taxon>
        <taxon>Pterygota</taxon>
        <taxon>Neoptera</taxon>
        <taxon>Endopterygota</taxon>
        <taxon>Coleoptera</taxon>
        <taxon>Polyphaga</taxon>
        <taxon>Cucujiformia</taxon>
        <taxon>Chrysomeloidea</taxon>
        <taxon>Cerambycidae</taxon>
        <taxon>Lepturinae</taxon>
        <taxon>Rhagiini</taxon>
        <taxon>Rhamnusium</taxon>
    </lineage>
</organism>
<keyword evidence="2" id="KW-0677">Repeat</keyword>